<evidence type="ECO:0000256" key="1">
    <source>
        <dbReference type="ARBA" id="ARBA00006738"/>
    </source>
</evidence>
<evidence type="ECO:0000256" key="2">
    <source>
        <dbReference type="HAMAP-Rule" id="MF_00048"/>
    </source>
</evidence>
<organism evidence="3 4">
    <name type="scientific">Methylotenera mobilis</name>
    <dbReference type="NCBI Taxonomy" id="359408"/>
    <lineage>
        <taxon>Bacteria</taxon>
        <taxon>Pseudomonadati</taxon>
        <taxon>Pseudomonadota</taxon>
        <taxon>Betaproteobacteria</taxon>
        <taxon>Nitrosomonadales</taxon>
        <taxon>Methylophilaceae</taxon>
        <taxon>Methylotenera</taxon>
    </lineage>
</organism>
<dbReference type="InterPro" id="IPR011856">
    <property type="entry name" value="tRNA_endonuc-like_dom_sf"/>
</dbReference>
<sequence>MTEKQQAKHMIEGHAAEQLAATFLQKNGLILLEKNYRCVHGEIDLIMRDRKTLVFVEVRLRSNPRFGGAGMSITPSKQQKLSRTAEVYLQTHGNHACRFDAILLHALDATAVEWIKDAF</sequence>
<dbReference type="Pfam" id="PF02021">
    <property type="entry name" value="UPF0102"/>
    <property type="match status" value="1"/>
</dbReference>
<dbReference type="Gene3D" id="3.40.1350.10">
    <property type="match status" value="1"/>
</dbReference>
<dbReference type="PANTHER" id="PTHR34039:SF1">
    <property type="entry name" value="UPF0102 PROTEIN YRAN"/>
    <property type="match status" value="1"/>
</dbReference>
<evidence type="ECO:0000313" key="3">
    <source>
        <dbReference type="EMBL" id="HBA09803.1"/>
    </source>
</evidence>
<dbReference type="InterPro" id="IPR003509">
    <property type="entry name" value="UPF0102_YraN-like"/>
</dbReference>
<dbReference type="EMBL" id="DNAA01000229">
    <property type="protein sequence ID" value="HBA09803.1"/>
    <property type="molecule type" value="Genomic_DNA"/>
</dbReference>
<comment type="similarity">
    <text evidence="1 2">Belongs to the UPF0102 family.</text>
</comment>
<dbReference type="STRING" id="1132855.GCA_000384255_00618"/>
<name>A0A351RCN2_9PROT</name>
<dbReference type="NCBIfam" id="TIGR00252">
    <property type="entry name" value="YraN family protein"/>
    <property type="match status" value="1"/>
</dbReference>
<gene>
    <name evidence="3" type="ORF">DCW48_09865</name>
</gene>
<reference evidence="3 4" key="1">
    <citation type="journal article" date="2018" name="Nat. Biotechnol.">
        <title>A standardized bacterial taxonomy based on genome phylogeny substantially revises the tree of life.</title>
        <authorList>
            <person name="Parks D.H."/>
            <person name="Chuvochina M."/>
            <person name="Waite D.W."/>
            <person name="Rinke C."/>
            <person name="Skarshewski A."/>
            <person name="Chaumeil P.A."/>
            <person name="Hugenholtz P."/>
        </authorList>
    </citation>
    <scope>NUCLEOTIDE SEQUENCE [LARGE SCALE GENOMIC DNA]</scope>
    <source>
        <strain evidence="3">UBA9958</strain>
    </source>
</reference>
<proteinExistence type="inferred from homology"/>
<dbReference type="AlphaFoldDB" id="A0A351RCN2"/>
<dbReference type="NCBIfam" id="NF009150">
    <property type="entry name" value="PRK12497.1-3"/>
    <property type="match status" value="1"/>
</dbReference>
<dbReference type="CDD" id="cd20736">
    <property type="entry name" value="PoNe_Nuclease"/>
    <property type="match status" value="1"/>
</dbReference>
<accession>A0A351RCN2</accession>
<dbReference type="HAMAP" id="MF_00048">
    <property type="entry name" value="UPF0102"/>
    <property type="match status" value="1"/>
</dbReference>
<comment type="caution">
    <text evidence="3">The sequence shown here is derived from an EMBL/GenBank/DDBJ whole genome shotgun (WGS) entry which is preliminary data.</text>
</comment>
<dbReference type="PANTHER" id="PTHR34039">
    <property type="entry name" value="UPF0102 PROTEIN YRAN"/>
    <property type="match status" value="1"/>
</dbReference>
<dbReference type="InterPro" id="IPR011335">
    <property type="entry name" value="Restrct_endonuc-II-like"/>
</dbReference>
<dbReference type="GO" id="GO:0003676">
    <property type="term" value="F:nucleic acid binding"/>
    <property type="evidence" value="ECO:0007669"/>
    <property type="project" value="InterPro"/>
</dbReference>
<protein>
    <recommendedName>
        <fullName evidence="2">UPF0102 protein DCW48_09865</fullName>
    </recommendedName>
</protein>
<dbReference type="SUPFAM" id="SSF52980">
    <property type="entry name" value="Restriction endonuclease-like"/>
    <property type="match status" value="1"/>
</dbReference>
<evidence type="ECO:0000313" key="4">
    <source>
        <dbReference type="Proteomes" id="UP000264313"/>
    </source>
</evidence>
<dbReference type="Proteomes" id="UP000264313">
    <property type="component" value="Unassembled WGS sequence"/>
</dbReference>